<gene>
    <name evidence="1" type="ORF">M8A51_08435</name>
</gene>
<accession>A0ABT0YLM5</accession>
<protein>
    <submittedName>
        <fullName evidence="1">Uncharacterized protein</fullName>
    </submittedName>
</protein>
<comment type="caution">
    <text evidence="1">The sequence shown here is derived from an EMBL/GenBank/DDBJ whole genome shotgun (WGS) entry which is preliminary data.</text>
</comment>
<keyword evidence="2" id="KW-1185">Reference proteome</keyword>
<proteinExistence type="predicted"/>
<dbReference type="RefSeq" id="WP_251777761.1">
    <property type="nucleotide sequence ID" value="NZ_JAMKFE010000004.1"/>
</dbReference>
<reference evidence="1" key="1">
    <citation type="submission" date="2022-05" db="EMBL/GenBank/DDBJ databases">
        <title>Schlegelella sp. nov., isolated from mangrove soil.</title>
        <authorList>
            <person name="Liu Y."/>
            <person name="Ge X."/>
            <person name="Liu W."/>
        </authorList>
    </citation>
    <scope>NUCLEOTIDE SEQUENCE</scope>
    <source>
        <strain evidence="1">S2-27</strain>
    </source>
</reference>
<dbReference type="EMBL" id="JAMKFE010000004">
    <property type="protein sequence ID" value="MCM5679558.1"/>
    <property type="molecule type" value="Genomic_DNA"/>
</dbReference>
<organism evidence="1 2">
    <name type="scientific">Caldimonas mangrovi</name>
    <dbReference type="NCBI Taxonomy" id="2944811"/>
    <lineage>
        <taxon>Bacteria</taxon>
        <taxon>Pseudomonadati</taxon>
        <taxon>Pseudomonadota</taxon>
        <taxon>Betaproteobacteria</taxon>
        <taxon>Burkholderiales</taxon>
        <taxon>Sphaerotilaceae</taxon>
        <taxon>Caldimonas</taxon>
    </lineage>
</organism>
<evidence type="ECO:0000313" key="1">
    <source>
        <dbReference type="EMBL" id="MCM5679558.1"/>
    </source>
</evidence>
<dbReference type="Proteomes" id="UP001165541">
    <property type="component" value="Unassembled WGS sequence"/>
</dbReference>
<sequence>MSKADEGTCPPTFEREMGCTEAEWLRWLPGAVRGAPLQVETGRAQVTLGPGRLALQWQVLTPRVMALVRIPRLHVSFCFEGVAPAERDAFMRYFDLHTRRGGG</sequence>
<name>A0ABT0YLM5_9BURK</name>
<evidence type="ECO:0000313" key="2">
    <source>
        <dbReference type="Proteomes" id="UP001165541"/>
    </source>
</evidence>